<reference evidence="1 2" key="1">
    <citation type="submission" date="2016-07" db="EMBL/GenBank/DDBJ databases">
        <authorList>
            <person name="Townsley L."/>
            <person name="Shank E.A."/>
        </authorList>
    </citation>
    <scope>NUCLEOTIDE SEQUENCE [LARGE SCALE GENOMIC DNA]</scope>
    <source>
        <strain evidence="1 2">CH01</strain>
    </source>
</reference>
<evidence type="ECO:0000313" key="2">
    <source>
        <dbReference type="Proteomes" id="UP000094580"/>
    </source>
</evidence>
<proteinExistence type="predicted"/>
<name>A0ABX2ZR00_9BACI</name>
<gene>
    <name evidence="1" type="ORF">BED47_21135</name>
</gene>
<accession>A0ABX2ZR00</accession>
<protein>
    <recommendedName>
        <fullName evidence="3">Lipoprotein</fullName>
    </recommendedName>
</protein>
<comment type="caution">
    <text evidence="1">The sequence shown here is derived from an EMBL/GenBank/DDBJ whole genome shotgun (WGS) entry which is preliminary data.</text>
</comment>
<evidence type="ECO:0008006" key="3">
    <source>
        <dbReference type="Google" id="ProtNLM"/>
    </source>
</evidence>
<evidence type="ECO:0000313" key="1">
    <source>
        <dbReference type="EMBL" id="ODG92176.1"/>
    </source>
</evidence>
<dbReference type="RefSeq" id="WP_069033576.1">
    <property type="nucleotide sequence ID" value="NZ_MDKC01000011.1"/>
</dbReference>
<dbReference type="EMBL" id="MDKC01000011">
    <property type="protein sequence ID" value="ODG92176.1"/>
    <property type="molecule type" value="Genomic_DNA"/>
</dbReference>
<keyword evidence="2" id="KW-1185">Reference proteome</keyword>
<organism evidence="1 2">
    <name type="scientific">Gottfriedia luciferensis</name>
    <dbReference type="NCBI Taxonomy" id="178774"/>
    <lineage>
        <taxon>Bacteria</taxon>
        <taxon>Bacillati</taxon>
        <taxon>Bacillota</taxon>
        <taxon>Bacilli</taxon>
        <taxon>Bacillales</taxon>
        <taxon>Bacillaceae</taxon>
        <taxon>Gottfriedia</taxon>
    </lineage>
</organism>
<dbReference type="Proteomes" id="UP000094580">
    <property type="component" value="Unassembled WGS sequence"/>
</dbReference>
<sequence>MTIFVLLILVSGCNSNDQNHSLRGTYVSKDLRRITMVFDQEDDNKFYYYDHELPENQRVDKGNYSKKSNSNYVIKNTNFKETEITFKQDGFTVTINGNKYYFQQISSLPTIQK</sequence>